<gene>
    <name evidence="5" type="ORF">Ocin01_07487</name>
</gene>
<dbReference type="Proteomes" id="UP000094527">
    <property type="component" value="Unassembled WGS sequence"/>
</dbReference>
<dbReference type="InterPro" id="IPR051053">
    <property type="entry name" value="ECH/Chromodomain_protein"/>
</dbReference>
<dbReference type="SUPFAM" id="SSF52096">
    <property type="entry name" value="ClpP/crotonase"/>
    <property type="match status" value="1"/>
</dbReference>
<dbReference type="Pfam" id="PF00378">
    <property type="entry name" value="ECH_1"/>
    <property type="match status" value="1"/>
</dbReference>
<dbReference type="InterPro" id="IPR001753">
    <property type="entry name" value="Enoyl-CoA_hydra/iso"/>
</dbReference>
<dbReference type="OrthoDB" id="409763at2759"/>
<dbReference type="AlphaFoldDB" id="A0A1D2N1M2"/>
<dbReference type="OMA" id="WFPGVAD"/>
<evidence type="ECO:0000256" key="1">
    <source>
        <dbReference type="ARBA" id="ARBA00004275"/>
    </source>
</evidence>
<dbReference type="EMBL" id="LJIJ01000294">
    <property type="protein sequence ID" value="ODM99186.1"/>
    <property type="molecule type" value="Genomic_DNA"/>
</dbReference>
<dbReference type="InterPro" id="IPR014748">
    <property type="entry name" value="Enoyl-CoA_hydra_C"/>
</dbReference>
<keyword evidence="6" id="KW-1185">Reference proteome</keyword>
<dbReference type="CDD" id="cd06558">
    <property type="entry name" value="crotonase-like"/>
    <property type="match status" value="1"/>
</dbReference>
<dbReference type="GO" id="GO:0005777">
    <property type="term" value="C:peroxisome"/>
    <property type="evidence" value="ECO:0007669"/>
    <property type="project" value="UniProtKB-SubCell"/>
</dbReference>
<keyword evidence="3 5" id="KW-0413">Isomerase</keyword>
<dbReference type="PANTHER" id="PTHR43684:SF1">
    <property type="entry name" value="ENOYL-COA DELTA ISOMERASE 2"/>
    <property type="match status" value="1"/>
</dbReference>
<evidence type="ECO:0000256" key="2">
    <source>
        <dbReference type="ARBA" id="ARBA00023140"/>
    </source>
</evidence>
<dbReference type="GO" id="GO:0004165">
    <property type="term" value="F:delta(3)-delta(2)-enoyl-CoA isomerase activity"/>
    <property type="evidence" value="ECO:0007669"/>
    <property type="project" value="UniProtKB-ARBA"/>
</dbReference>
<evidence type="ECO:0000256" key="3">
    <source>
        <dbReference type="ARBA" id="ARBA00023235"/>
    </source>
</evidence>
<feature type="compositionally biased region" description="Basic and acidic residues" evidence="4">
    <location>
        <begin position="127"/>
        <end position="148"/>
    </location>
</feature>
<sequence length="319" mass="35790">MAFTSLRLTQRFLKNQKVLAFTGICKTVPFAVTALGLPSKCYFHHTKEYSSSSPSTSTDLLVSVQNGVRTITFNRPSQKNALTLDMFRGIIKALHESNTDENTTIVAITGTGDYFTSGIDMKSSYKKGIDNNPTEKAENRTVETQQEPKKRSRLFPFLNAILSCKKPIIALVNGRALGVGVTILGLMDGVYASESATFQTVFTKIGLIPEMSSTYTYPRIMGYCRANKILLWNEKISAKEAYECGLVSRLFTEEEFGNVKDILVEYASNPVNSLVYTKQLVRGREKELLHQICEDEQQLFDPEMAKKAKEQFLTRKTLL</sequence>
<name>A0A1D2N1M2_ORCCI</name>
<dbReference type="STRING" id="48709.A0A1D2N1M2"/>
<evidence type="ECO:0000313" key="6">
    <source>
        <dbReference type="Proteomes" id="UP000094527"/>
    </source>
</evidence>
<dbReference type="PANTHER" id="PTHR43684">
    <property type="match status" value="1"/>
</dbReference>
<protein>
    <submittedName>
        <fullName evidence="5">Enoyl-CoA delta isomerase 2, mitochondrial</fullName>
    </submittedName>
</protein>
<dbReference type="Gene3D" id="3.90.226.10">
    <property type="entry name" value="2-enoyl-CoA Hydratase, Chain A, domain 1"/>
    <property type="match status" value="1"/>
</dbReference>
<evidence type="ECO:0000313" key="5">
    <source>
        <dbReference type="EMBL" id="ODM99186.1"/>
    </source>
</evidence>
<dbReference type="InterPro" id="IPR029045">
    <property type="entry name" value="ClpP/crotonase-like_dom_sf"/>
</dbReference>
<proteinExistence type="predicted"/>
<organism evidence="5 6">
    <name type="scientific">Orchesella cincta</name>
    <name type="common">Springtail</name>
    <name type="synonym">Podura cincta</name>
    <dbReference type="NCBI Taxonomy" id="48709"/>
    <lineage>
        <taxon>Eukaryota</taxon>
        <taxon>Metazoa</taxon>
        <taxon>Ecdysozoa</taxon>
        <taxon>Arthropoda</taxon>
        <taxon>Hexapoda</taxon>
        <taxon>Collembola</taxon>
        <taxon>Entomobryomorpha</taxon>
        <taxon>Entomobryoidea</taxon>
        <taxon>Orchesellidae</taxon>
        <taxon>Orchesellinae</taxon>
        <taxon>Orchesella</taxon>
    </lineage>
</organism>
<comment type="caution">
    <text evidence="5">The sequence shown here is derived from an EMBL/GenBank/DDBJ whole genome shotgun (WGS) entry which is preliminary data.</text>
</comment>
<dbReference type="Gene3D" id="1.10.12.10">
    <property type="entry name" value="Lyase 2-enoyl-coa Hydratase, Chain A, domain 2"/>
    <property type="match status" value="1"/>
</dbReference>
<keyword evidence="2" id="KW-0576">Peroxisome</keyword>
<accession>A0A1D2N1M2</accession>
<evidence type="ECO:0000256" key="4">
    <source>
        <dbReference type="SAM" id="MobiDB-lite"/>
    </source>
</evidence>
<reference evidence="5 6" key="1">
    <citation type="journal article" date="2016" name="Genome Biol. Evol.">
        <title>Gene Family Evolution Reflects Adaptation to Soil Environmental Stressors in the Genome of the Collembolan Orchesella cincta.</title>
        <authorList>
            <person name="Faddeeva-Vakhrusheva A."/>
            <person name="Derks M.F."/>
            <person name="Anvar S.Y."/>
            <person name="Agamennone V."/>
            <person name="Suring W."/>
            <person name="Smit S."/>
            <person name="van Straalen N.M."/>
            <person name="Roelofs D."/>
        </authorList>
    </citation>
    <scope>NUCLEOTIDE SEQUENCE [LARGE SCALE GENOMIC DNA]</scope>
    <source>
        <tissue evidence="5">Mixed pool</tissue>
    </source>
</reference>
<comment type="subcellular location">
    <subcellularLocation>
        <location evidence="1">Peroxisome</location>
    </subcellularLocation>
</comment>
<feature type="region of interest" description="Disordered" evidence="4">
    <location>
        <begin position="126"/>
        <end position="148"/>
    </location>
</feature>